<feature type="region of interest" description="Disordered" evidence="2">
    <location>
        <begin position="127"/>
        <end position="161"/>
    </location>
</feature>
<dbReference type="RefSeq" id="XP_013380051.1">
    <property type="nucleotide sequence ID" value="XM_013524597.1"/>
</dbReference>
<keyword evidence="3" id="KW-0472">Membrane</keyword>
<dbReference type="GO" id="GO:0016020">
    <property type="term" value="C:membrane"/>
    <property type="evidence" value="ECO:0007669"/>
    <property type="project" value="GOC"/>
</dbReference>
<feature type="transmembrane region" description="Helical" evidence="3">
    <location>
        <begin position="20"/>
        <end position="43"/>
    </location>
</feature>
<dbReference type="Gene3D" id="3.90.550.20">
    <property type="match status" value="1"/>
</dbReference>
<dbReference type="GO" id="GO:0051999">
    <property type="term" value="P:mannosyl-inositol phosphorylceramide biosynthetic process"/>
    <property type="evidence" value="ECO:0007669"/>
    <property type="project" value="TreeGrafter"/>
</dbReference>
<evidence type="ECO:0000256" key="3">
    <source>
        <dbReference type="SAM" id="Phobius"/>
    </source>
</evidence>
<dbReference type="InParanoid" id="A0A1S3H3J9"/>
<evidence type="ECO:0000256" key="2">
    <source>
        <dbReference type="SAM" id="MobiDB-lite"/>
    </source>
</evidence>
<dbReference type="SUPFAM" id="SSF53448">
    <property type="entry name" value="Nucleotide-diphospho-sugar transferases"/>
    <property type="match status" value="1"/>
</dbReference>
<evidence type="ECO:0000313" key="4">
    <source>
        <dbReference type="Proteomes" id="UP000085678"/>
    </source>
</evidence>
<sequence>MAVLQRRICGKTVTLSRLLTWSTMAVVLVYFWISIALELKFTISMWVLNRRMRSFPVASNNSVTKTTAIQGVQNTSNPLLMGNAHQPAVDIFQGLSQDKNLANSGNPAPLSPNAQDLYAKILQFSQKSQTKENEGPQPVQNIGQSIQDPNGSPSMSGSSNTVLSKGIPPAGQPIQPYGQPLSQQQKSSFFGNQQNLNQMTNFNSEKSHSDIFGIKGLQFNSLSNLGKGTNEFLAKTTDFPQVYGQSKFGLNAPMSLNQQLQQIQQQQQQGNQDQFEQQPQQQFNNLDQLQQQQVPVYAPGGLAHVPLESILFPEQQPVQQPMDSQAPQQYQLEPMANSFPEVKRSSTISERSSSGIPAILHTIWNDQEVPSQFAPWMESWSETHPAWDRWFWVRDDFPKLLSMEPRYQGFTAMRTDALRMEMMKYLFMYLIGGVYIDLDVESFQPLDEYVNRYPCVLSQEPLPHAFLKNMGNGLASSAIMMCRPKHPFFRSVLEYYTSLNPAFLLRADTRLDSLYRTYLRNLPAGAPVEDQVYLADPEVFMPTLSAHLQDRVRDLCGGKLQTQIPTEKITSVCSQLEARDFKPEPLSSSVTNHHFANSWSEESKRILQYTKNINELLQNFEPVSEKMKKAGLNCISCQT</sequence>
<feature type="compositionally biased region" description="Polar residues" evidence="2">
    <location>
        <begin position="138"/>
        <end position="148"/>
    </location>
</feature>
<keyword evidence="1" id="KW-0808">Transferase</keyword>
<name>A0A1S3H3J9_LINAN</name>
<evidence type="ECO:0000256" key="1">
    <source>
        <dbReference type="ARBA" id="ARBA00022679"/>
    </source>
</evidence>
<keyword evidence="3" id="KW-1133">Transmembrane helix</keyword>
<dbReference type="GO" id="GO:0000030">
    <property type="term" value="F:mannosyltransferase activity"/>
    <property type="evidence" value="ECO:0007669"/>
    <property type="project" value="TreeGrafter"/>
</dbReference>
<dbReference type="InterPro" id="IPR029044">
    <property type="entry name" value="Nucleotide-diphossugar_trans"/>
</dbReference>
<dbReference type="InterPro" id="IPR051706">
    <property type="entry name" value="Glycosyltransferase_domain"/>
</dbReference>
<dbReference type="PANTHER" id="PTHR32385">
    <property type="entry name" value="MANNOSYL PHOSPHORYLINOSITOL CERAMIDE SYNTHASE"/>
    <property type="match status" value="1"/>
</dbReference>
<feature type="compositionally biased region" description="Low complexity" evidence="2">
    <location>
        <begin position="149"/>
        <end position="160"/>
    </location>
</feature>
<dbReference type="Proteomes" id="UP000085678">
    <property type="component" value="Unplaced"/>
</dbReference>
<keyword evidence="3" id="KW-0812">Transmembrane</keyword>
<dbReference type="GeneID" id="106151363"/>
<proteinExistence type="predicted"/>
<reference evidence="5" key="1">
    <citation type="submission" date="2025-08" db="UniProtKB">
        <authorList>
            <consortium name="RefSeq"/>
        </authorList>
    </citation>
    <scope>IDENTIFICATION</scope>
    <source>
        <tissue evidence="5">Gonads</tissue>
    </source>
</reference>
<evidence type="ECO:0000313" key="5">
    <source>
        <dbReference type="RefSeq" id="XP_013380051.1"/>
    </source>
</evidence>
<gene>
    <name evidence="5" type="primary">LOC106151363</name>
</gene>
<dbReference type="OrthoDB" id="3647at2759"/>
<dbReference type="Pfam" id="PF04488">
    <property type="entry name" value="Gly_transf_sug"/>
    <property type="match status" value="1"/>
</dbReference>
<keyword evidence="4" id="KW-1185">Reference proteome</keyword>
<dbReference type="AlphaFoldDB" id="A0A1S3H3J9"/>
<accession>A0A1S3H3J9</accession>
<dbReference type="KEGG" id="lak:106151363"/>
<organism evidence="4 5">
    <name type="scientific">Lingula anatina</name>
    <name type="common">Brachiopod</name>
    <name type="synonym">Lingula unguis</name>
    <dbReference type="NCBI Taxonomy" id="7574"/>
    <lineage>
        <taxon>Eukaryota</taxon>
        <taxon>Metazoa</taxon>
        <taxon>Spiralia</taxon>
        <taxon>Lophotrochozoa</taxon>
        <taxon>Brachiopoda</taxon>
        <taxon>Linguliformea</taxon>
        <taxon>Lingulata</taxon>
        <taxon>Lingulida</taxon>
        <taxon>Linguloidea</taxon>
        <taxon>Lingulidae</taxon>
        <taxon>Lingula</taxon>
    </lineage>
</organism>
<protein>
    <submittedName>
        <fullName evidence="5">Uncharacterized protein LOC106151363</fullName>
    </submittedName>
</protein>
<dbReference type="PANTHER" id="PTHR32385:SF23">
    <property type="entry name" value="NUCLEOTIDE-DIPHOSPHO-SUGAR TRANSFERASE"/>
    <property type="match status" value="1"/>
</dbReference>
<dbReference type="InterPro" id="IPR007577">
    <property type="entry name" value="GlycoTrfase_DXD_sugar-bd_CS"/>
</dbReference>